<keyword evidence="1" id="KW-1133">Transmembrane helix</keyword>
<feature type="transmembrane region" description="Helical" evidence="1">
    <location>
        <begin position="93"/>
        <end position="114"/>
    </location>
</feature>
<keyword evidence="1" id="KW-0472">Membrane</keyword>
<proteinExistence type="predicted"/>
<accession>A0A6I3MGX0</accession>
<evidence type="ECO:0008006" key="4">
    <source>
        <dbReference type="Google" id="ProtNLM"/>
    </source>
</evidence>
<comment type="caution">
    <text evidence="2">The sequence shown here is derived from an EMBL/GenBank/DDBJ whole genome shotgun (WGS) entry which is preliminary data.</text>
</comment>
<evidence type="ECO:0000256" key="1">
    <source>
        <dbReference type="SAM" id="Phobius"/>
    </source>
</evidence>
<gene>
    <name evidence="2" type="ORF">GJ743_14365</name>
</gene>
<evidence type="ECO:0000313" key="2">
    <source>
        <dbReference type="EMBL" id="MTH69553.1"/>
    </source>
</evidence>
<name>A0A6I3MGX0_9MICO</name>
<feature type="transmembrane region" description="Helical" evidence="1">
    <location>
        <begin position="25"/>
        <end position="55"/>
    </location>
</feature>
<organism evidence="2 3">
    <name type="scientific">Agromyces bracchium</name>
    <dbReference type="NCBI Taxonomy" id="88376"/>
    <lineage>
        <taxon>Bacteria</taxon>
        <taxon>Bacillati</taxon>
        <taxon>Actinomycetota</taxon>
        <taxon>Actinomycetes</taxon>
        <taxon>Micrococcales</taxon>
        <taxon>Microbacteriaceae</taxon>
        <taxon>Agromyces</taxon>
    </lineage>
</organism>
<dbReference type="RefSeq" id="WP_155052591.1">
    <property type="nucleotide sequence ID" value="NZ_BAAAIB010000002.1"/>
</dbReference>
<feature type="transmembrane region" description="Helical" evidence="1">
    <location>
        <begin position="126"/>
        <end position="148"/>
    </location>
</feature>
<evidence type="ECO:0000313" key="3">
    <source>
        <dbReference type="Proteomes" id="UP000433071"/>
    </source>
</evidence>
<feature type="transmembrane region" description="Helical" evidence="1">
    <location>
        <begin position="67"/>
        <end position="87"/>
    </location>
</feature>
<keyword evidence="1" id="KW-0812">Transmembrane</keyword>
<dbReference type="OrthoDB" id="3790530at2"/>
<dbReference type="Pfam" id="PF09997">
    <property type="entry name" value="DUF2238"/>
    <property type="match status" value="1"/>
</dbReference>
<reference evidence="2 3" key="1">
    <citation type="submission" date="2019-11" db="EMBL/GenBank/DDBJ databases">
        <title>Agromyces kandeliae sp. nov., isolated from mangrove soil.</title>
        <authorList>
            <person name="Wang R."/>
        </authorList>
    </citation>
    <scope>NUCLEOTIDE SEQUENCE [LARGE SCALE GENOMIC DNA]</scope>
    <source>
        <strain evidence="2 3">JCM 11433</strain>
    </source>
</reference>
<protein>
    <recommendedName>
        <fullName evidence="4">DUF2238 domain-containing protein</fullName>
    </recommendedName>
</protein>
<dbReference type="AlphaFoldDB" id="A0A6I3MGX0"/>
<feature type="transmembrane region" description="Helical" evidence="1">
    <location>
        <begin position="168"/>
        <end position="188"/>
    </location>
</feature>
<dbReference type="Proteomes" id="UP000433071">
    <property type="component" value="Unassembled WGS sequence"/>
</dbReference>
<dbReference type="EMBL" id="WMLB01000033">
    <property type="protein sequence ID" value="MTH69553.1"/>
    <property type="molecule type" value="Genomic_DNA"/>
</dbReference>
<dbReference type="InterPro" id="IPR014509">
    <property type="entry name" value="YjdF-like"/>
</dbReference>
<sequence>MRSIWSGLTRRAEGPGEIAADVLRLIALICIPIAGIGWGPLGLVSLTFVSAAMVLPRVLHVRPALDISFGVIALVSVWSSVTDLYVSVRWWDIPMHFLMNGLAAVIAVLLFVRLRLIADPQRLPRPVLAAVLVTTAFGFGLAVIWEVFEWFGKNFIDDDIYVDYRDTIGDLVWGGLGSALGGLALPVLAPKRQPQAATVQKA</sequence>
<keyword evidence="3" id="KW-1185">Reference proteome</keyword>